<proteinExistence type="predicted"/>
<comment type="caution">
    <text evidence="2">The sequence shown here is derived from an EMBL/GenBank/DDBJ whole genome shotgun (WGS) entry which is preliminary data.</text>
</comment>
<evidence type="ECO:0000259" key="1">
    <source>
        <dbReference type="Pfam" id="PF19810"/>
    </source>
</evidence>
<evidence type="ECO:0000313" key="2">
    <source>
        <dbReference type="EMBL" id="CAE6500898.1"/>
    </source>
</evidence>
<accession>A0A812F984</accession>
<dbReference type="InterPro" id="IPR046260">
    <property type="entry name" value="HFX_2341-like_N"/>
</dbReference>
<organism evidence="2 3">
    <name type="scientific">Candidatus Nitrosotenuis uzonensis</name>
    <dbReference type="NCBI Taxonomy" id="1407055"/>
    <lineage>
        <taxon>Archaea</taxon>
        <taxon>Nitrososphaerota</taxon>
        <taxon>Candidatus Nitrosotenuis</taxon>
    </lineage>
</organism>
<protein>
    <recommendedName>
        <fullName evidence="1">HFX-2341-like N-terminal domain-containing protein</fullName>
    </recommendedName>
</protein>
<dbReference type="EMBL" id="CAJNAQ010000005">
    <property type="protein sequence ID" value="CAE6500898.1"/>
    <property type="molecule type" value="Genomic_DNA"/>
</dbReference>
<dbReference type="Pfam" id="PF19810">
    <property type="entry name" value="HFX_2341_N"/>
    <property type="match status" value="1"/>
</dbReference>
<gene>
    <name evidence="2" type="ORF">NUZ5A_51085</name>
</gene>
<feature type="domain" description="HFX-2341-like N-terminal" evidence="1">
    <location>
        <begin position="7"/>
        <end position="120"/>
    </location>
</feature>
<dbReference type="AlphaFoldDB" id="A0A812F984"/>
<dbReference type="RefSeq" id="WP_205100400.1">
    <property type="nucleotide sequence ID" value="NZ_CAJNAQ010000005.1"/>
</dbReference>
<name>A0A812F984_9ARCH</name>
<evidence type="ECO:0000313" key="3">
    <source>
        <dbReference type="Proteomes" id="UP000655759"/>
    </source>
</evidence>
<reference evidence="2" key="1">
    <citation type="submission" date="2021-02" db="EMBL/GenBank/DDBJ databases">
        <authorList>
            <person name="Han P."/>
        </authorList>
    </citation>
    <scope>NUCLEOTIDE SEQUENCE</scope>
    <source>
        <strain evidence="2">Candidatus Nitrosotenuis uzonensis 5A</strain>
    </source>
</reference>
<dbReference type="Proteomes" id="UP000655759">
    <property type="component" value="Unassembled WGS sequence"/>
</dbReference>
<sequence>MVQQTLQIATFGEDREGILAGFRNFPIHKLILLYYEEDKKEVEEFSRSIRTTLGVPISLKMIAKPDIIRSAMEHVADIIKNESGQFEQVLINVSSGDKMIGCAALSCAFVNGIKAFGTDAEGKPMLLPILKLSYNEIISDAKIKILQALDKAGGIIESLEDLTKLTDFGKPLLSYHIHGNEEAKGLVHLGLVDAERLQRGRSKITLNTLGRMLISTK</sequence>